<dbReference type="AlphaFoldDB" id="A0A9P8T2T2"/>
<dbReference type="GeneID" id="70236864"/>
<proteinExistence type="inferred from homology"/>
<evidence type="ECO:0000313" key="8">
    <source>
        <dbReference type="Proteomes" id="UP000769157"/>
    </source>
</evidence>
<dbReference type="EMBL" id="JAEUBE010000366">
    <property type="protein sequence ID" value="KAH3663499.1"/>
    <property type="molecule type" value="Genomic_DNA"/>
</dbReference>
<comment type="similarity">
    <text evidence="2">Belongs to the lipid-translocating exporter (LTE) (TC 9.A.26.1) family.</text>
</comment>
<evidence type="ECO:0000256" key="4">
    <source>
        <dbReference type="ARBA" id="ARBA00022989"/>
    </source>
</evidence>
<comment type="subcellular location">
    <subcellularLocation>
        <location evidence="1">Membrane</location>
        <topology evidence="1">Multi-pass membrane protein</topology>
    </subcellularLocation>
</comment>
<evidence type="ECO:0000256" key="1">
    <source>
        <dbReference type="ARBA" id="ARBA00004141"/>
    </source>
</evidence>
<feature type="transmembrane region" description="Helical" evidence="6">
    <location>
        <begin position="125"/>
        <end position="143"/>
    </location>
</feature>
<feature type="transmembrane region" description="Helical" evidence="6">
    <location>
        <begin position="82"/>
        <end position="104"/>
    </location>
</feature>
<dbReference type="RefSeq" id="XP_046059835.1">
    <property type="nucleotide sequence ID" value="XM_046206028.1"/>
</dbReference>
<keyword evidence="3 6" id="KW-0812">Transmembrane</keyword>
<feature type="transmembrane region" description="Helical" evidence="6">
    <location>
        <begin position="46"/>
        <end position="70"/>
    </location>
</feature>
<evidence type="ECO:0000313" key="7">
    <source>
        <dbReference type="EMBL" id="KAH3663499.1"/>
    </source>
</evidence>
<feature type="transmembrane region" description="Helical" evidence="6">
    <location>
        <begin position="155"/>
        <end position="181"/>
    </location>
</feature>
<feature type="transmembrane region" description="Helical" evidence="6">
    <location>
        <begin position="12"/>
        <end position="34"/>
    </location>
</feature>
<evidence type="ECO:0000256" key="2">
    <source>
        <dbReference type="ARBA" id="ARBA00009969"/>
    </source>
</evidence>
<evidence type="ECO:0000256" key="5">
    <source>
        <dbReference type="ARBA" id="ARBA00023136"/>
    </source>
</evidence>
<reference evidence="7" key="1">
    <citation type="journal article" date="2021" name="Open Biol.">
        <title>Shared evolutionary footprints suggest mitochondrial oxidative damage underlies multiple complex I losses in fungi.</title>
        <authorList>
            <person name="Schikora-Tamarit M.A."/>
            <person name="Marcet-Houben M."/>
            <person name="Nosek J."/>
            <person name="Gabaldon T."/>
        </authorList>
    </citation>
    <scope>NUCLEOTIDE SEQUENCE</scope>
    <source>
        <strain evidence="7">CBS6075</strain>
    </source>
</reference>
<evidence type="ECO:0000256" key="6">
    <source>
        <dbReference type="SAM" id="Phobius"/>
    </source>
</evidence>
<protein>
    <submittedName>
        <fullName evidence="7">Uncharacterized protein</fullName>
    </submittedName>
</protein>
<evidence type="ECO:0000256" key="3">
    <source>
        <dbReference type="ARBA" id="ARBA00022692"/>
    </source>
</evidence>
<dbReference type="PANTHER" id="PTHR31465">
    <property type="entry name" value="PROTEIN RTA1-RELATED"/>
    <property type="match status" value="1"/>
</dbReference>
<dbReference type="PANTHER" id="PTHR31465:SF33">
    <property type="entry name" value="DOMAIN PROTEIN, PUTATIVE (AFU_ORTHOLOGUE AFUA_5G01310)-RELATED"/>
    <property type="match status" value="1"/>
</dbReference>
<comment type="caution">
    <text evidence="7">The sequence shown here is derived from an EMBL/GenBank/DDBJ whole genome shotgun (WGS) entry which is preliminary data.</text>
</comment>
<dbReference type="OrthoDB" id="3358017at2759"/>
<name>A0A9P8T2T2_9ASCO</name>
<reference evidence="7" key="2">
    <citation type="submission" date="2021-01" db="EMBL/GenBank/DDBJ databases">
        <authorList>
            <person name="Schikora-Tamarit M.A."/>
        </authorList>
    </citation>
    <scope>NUCLEOTIDE SEQUENCE</scope>
    <source>
        <strain evidence="7">CBS6075</strain>
    </source>
</reference>
<sequence>MSTGNSGQQIEVYLAPIFMAASVYMCFGRVVSSLDANNLALISGRWLTAVFVVGDVLCFASQCAGIVLQYMSDSLHTTGKVIAIISFVLQLLLFSFFLANAIVVHRRLVISGYPRVHNARIQWPAYFKANYVVVFLFFVRIIFRVVEYAQGLGYIFFHTVYTYCLDAAPMFLATLVLTLIYPPLAFVRKDKQTTEPVHVEMQSEFRNDL</sequence>
<keyword evidence="5 6" id="KW-0472">Membrane</keyword>
<dbReference type="Proteomes" id="UP000769157">
    <property type="component" value="Unassembled WGS sequence"/>
</dbReference>
<dbReference type="Pfam" id="PF04479">
    <property type="entry name" value="RTA1"/>
    <property type="match status" value="1"/>
</dbReference>
<keyword evidence="4 6" id="KW-1133">Transmembrane helix</keyword>
<keyword evidence="8" id="KW-1185">Reference proteome</keyword>
<gene>
    <name evidence="7" type="ORF">OGAPHI_004900</name>
</gene>
<accession>A0A9P8T2T2</accession>
<organism evidence="7 8">
    <name type="scientific">Ogataea philodendri</name>
    <dbReference type="NCBI Taxonomy" id="1378263"/>
    <lineage>
        <taxon>Eukaryota</taxon>
        <taxon>Fungi</taxon>
        <taxon>Dikarya</taxon>
        <taxon>Ascomycota</taxon>
        <taxon>Saccharomycotina</taxon>
        <taxon>Pichiomycetes</taxon>
        <taxon>Pichiales</taxon>
        <taxon>Pichiaceae</taxon>
        <taxon>Ogataea</taxon>
    </lineage>
</organism>
<dbReference type="InterPro" id="IPR007568">
    <property type="entry name" value="RTA1"/>
</dbReference>
<dbReference type="GO" id="GO:0016020">
    <property type="term" value="C:membrane"/>
    <property type="evidence" value="ECO:0007669"/>
    <property type="project" value="UniProtKB-SubCell"/>
</dbReference>